<feature type="compositionally biased region" description="Polar residues" evidence="1">
    <location>
        <begin position="1"/>
        <end position="16"/>
    </location>
</feature>
<evidence type="ECO:0000313" key="2">
    <source>
        <dbReference type="EMBL" id="CAH2107479.1"/>
    </source>
</evidence>
<sequence>MKNSTKRFNIYTSSSGSEEENLNADLRKLPSLSEPNKIQLDDPEDNLTLSELKKHAEKSPFHKQIPTPNFATIKYKPRRKALNYIGQKITKDLFAEEETAKNTKRTTKKTKPSKKELKKKSNELKKVLRERRQNEDINKKVTKAICVCLTKDDEEQFICPECN</sequence>
<feature type="region of interest" description="Disordered" evidence="1">
    <location>
        <begin position="1"/>
        <end position="47"/>
    </location>
</feature>
<dbReference type="EMBL" id="CAKOGL010000030">
    <property type="protein sequence ID" value="CAH2107479.1"/>
    <property type="molecule type" value="Genomic_DNA"/>
</dbReference>
<comment type="caution">
    <text evidence="2">The sequence shown here is derived from an EMBL/GenBank/DDBJ whole genome shotgun (WGS) entry which is preliminary data.</text>
</comment>
<evidence type="ECO:0000313" key="3">
    <source>
        <dbReference type="Proteomes" id="UP001153954"/>
    </source>
</evidence>
<organism evidence="2 3">
    <name type="scientific">Euphydryas editha</name>
    <name type="common">Edith's checkerspot</name>
    <dbReference type="NCBI Taxonomy" id="104508"/>
    <lineage>
        <taxon>Eukaryota</taxon>
        <taxon>Metazoa</taxon>
        <taxon>Ecdysozoa</taxon>
        <taxon>Arthropoda</taxon>
        <taxon>Hexapoda</taxon>
        <taxon>Insecta</taxon>
        <taxon>Pterygota</taxon>
        <taxon>Neoptera</taxon>
        <taxon>Endopterygota</taxon>
        <taxon>Lepidoptera</taxon>
        <taxon>Glossata</taxon>
        <taxon>Ditrysia</taxon>
        <taxon>Papilionoidea</taxon>
        <taxon>Nymphalidae</taxon>
        <taxon>Nymphalinae</taxon>
        <taxon>Euphydryas</taxon>
    </lineage>
</organism>
<accession>A0AAU9VBI8</accession>
<keyword evidence="3" id="KW-1185">Reference proteome</keyword>
<protein>
    <submittedName>
        <fullName evidence="2">Uncharacterized protein</fullName>
    </submittedName>
</protein>
<dbReference type="Proteomes" id="UP001153954">
    <property type="component" value="Unassembled WGS sequence"/>
</dbReference>
<evidence type="ECO:0000256" key="1">
    <source>
        <dbReference type="SAM" id="MobiDB-lite"/>
    </source>
</evidence>
<feature type="compositionally biased region" description="Basic and acidic residues" evidence="1">
    <location>
        <begin position="113"/>
        <end position="133"/>
    </location>
</feature>
<feature type="region of interest" description="Disordered" evidence="1">
    <location>
        <begin position="99"/>
        <end position="133"/>
    </location>
</feature>
<gene>
    <name evidence="2" type="ORF">EEDITHA_LOCUS21518</name>
</gene>
<name>A0AAU9VBI8_EUPED</name>
<reference evidence="2" key="1">
    <citation type="submission" date="2022-03" db="EMBL/GenBank/DDBJ databases">
        <authorList>
            <person name="Tunstrom K."/>
        </authorList>
    </citation>
    <scope>NUCLEOTIDE SEQUENCE</scope>
</reference>
<proteinExistence type="predicted"/>
<feature type="compositionally biased region" description="Basic residues" evidence="1">
    <location>
        <begin position="102"/>
        <end position="112"/>
    </location>
</feature>
<dbReference type="AlphaFoldDB" id="A0AAU9VBI8"/>